<gene>
    <name evidence="2" type="ORF">SAMN05421812_10269</name>
</gene>
<keyword evidence="1" id="KW-0472">Membrane</keyword>
<organism evidence="2 3">
    <name type="scientific">Asanoa hainanensis</name>
    <dbReference type="NCBI Taxonomy" id="560556"/>
    <lineage>
        <taxon>Bacteria</taxon>
        <taxon>Bacillati</taxon>
        <taxon>Actinomycetota</taxon>
        <taxon>Actinomycetes</taxon>
        <taxon>Micromonosporales</taxon>
        <taxon>Micromonosporaceae</taxon>
        <taxon>Asanoa</taxon>
    </lineage>
</organism>
<dbReference type="EMBL" id="FZPH01000002">
    <property type="protein sequence ID" value="SNS85492.1"/>
    <property type="molecule type" value="Genomic_DNA"/>
</dbReference>
<keyword evidence="3" id="KW-1185">Reference proteome</keyword>
<feature type="transmembrane region" description="Helical" evidence="1">
    <location>
        <begin position="134"/>
        <end position="159"/>
    </location>
</feature>
<dbReference type="Proteomes" id="UP000198362">
    <property type="component" value="Unassembled WGS sequence"/>
</dbReference>
<sequence>MLVGVAQQGGPVYPVNQPRPVSVPPPVDAQQRTRRVEAVPGTAFGIVHLEVPPATSGLAVGGLIAGIASIVVSFVVLCFGLVGAQEGWGAWAAGAFTVLAVSAGVAGVALGILARRQIRQVAPASSMRFQGKGLASAGLVCGIVGLAIALLAFLAAVGLQVAA</sequence>
<proteinExistence type="predicted"/>
<evidence type="ECO:0000313" key="2">
    <source>
        <dbReference type="EMBL" id="SNS85492.1"/>
    </source>
</evidence>
<feature type="transmembrane region" description="Helical" evidence="1">
    <location>
        <begin position="58"/>
        <end position="82"/>
    </location>
</feature>
<reference evidence="2 3" key="1">
    <citation type="submission" date="2017-06" db="EMBL/GenBank/DDBJ databases">
        <authorList>
            <person name="Kim H.J."/>
            <person name="Triplett B.A."/>
        </authorList>
    </citation>
    <scope>NUCLEOTIDE SEQUENCE [LARGE SCALE GENOMIC DNA]</scope>
    <source>
        <strain evidence="2 3">CGMCC 4.5593</strain>
    </source>
</reference>
<accession>A0A239HW39</accession>
<keyword evidence="1" id="KW-1133">Transmembrane helix</keyword>
<evidence type="ECO:0000313" key="3">
    <source>
        <dbReference type="Proteomes" id="UP000198362"/>
    </source>
</evidence>
<evidence type="ECO:0008006" key="4">
    <source>
        <dbReference type="Google" id="ProtNLM"/>
    </source>
</evidence>
<dbReference type="AlphaFoldDB" id="A0A239HW39"/>
<evidence type="ECO:0000256" key="1">
    <source>
        <dbReference type="SAM" id="Phobius"/>
    </source>
</evidence>
<protein>
    <recommendedName>
        <fullName evidence="4">DUF4190 domain-containing protein</fullName>
    </recommendedName>
</protein>
<name>A0A239HW39_9ACTN</name>
<feature type="transmembrane region" description="Helical" evidence="1">
    <location>
        <begin position="88"/>
        <end position="113"/>
    </location>
</feature>
<keyword evidence="1" id="KW-0812">Transmembrane</keyword>